<keyword evidence="1" id="KW-0812">Transmembrane</keyword>
<feature type="transmembrane region" description="Helical" evidence="1">
    <location>
        <begin position="12"/>
        <end position="29"/>
    </location>
</feature>
<feature type="transmembrane region" description="Helical" evidence="1">
    <location>
        <begin position="110"/>
        <end position="131"/>
    </location>
</feature>
<name>A0ABQ7JJ61_9FUNG</name>
<keyword evidence="1" id="KW-0472">Membrane</keyword>
<accession>A0ABQ7JJ61</accession>
<evidence type="ECO:0000256" key="1">
    <source>
        <dbReference type="SAM" id="Phobius"/>
    </source>
</evidence>
<reference evidence="2 3" key="1">
    <citation type="journal article" date="2020" name="Fungal Divers.">
        <title>Resolving the Mortierellaceae phylogeny through synthesis of multi-gene phylogenetics and phylogenomics.</title>
        <authorList>
            <person name="Vandepol N."/>
            <person name="Liber J."/>
            <person name="Desiro A."/>
            <person name="Na H."/>
            <person name="Kennedy M."/>
            <person name="Barry K."/>
            <person name="Grigoriev I.V."/>
            <person name="Miller A.N."/>
            <person name="O'Donnell K."/>
            <person name="Stajich J.E."/>
            <person name="Bonito G."/>
        </authorList>
    </citation>
    <scope>NUCLEOTIDE SEQUENCE [LARGE SCALE GENOMIC DNA]</scope>
    <source>
        <strain evidence="2 3">AD045</strain>
    </source>
</reference>
<feature type="transmembrane region" description="Helical" evidence="1">
    <location>
        <begin position="41"/>
        <end position="61"/>
    </location>
</feature>
<evidence type="ECO:0000313" key="2">
    <source>
        <dbReference type="EMBL" id="KAG0275972.1"/>
    </source>
</evidence>
<keyword evidence="1" id="KW-1133">Transmembrane helix</keyword>
<keyword evidence="3" id="KW-1185">Reference proteome</keyword>
<gene>
    <name evidence="2" type="ORF">BGZ96_003529</name>
</gene>
<protein>
    <submittedName>
        <fullName evidence="2">Uncharacterized protein</fullName>
    </submittedName>
</protein>
<sequence>MTASTSSRNRLKWAAWILTYLCAYVPPLVDMKITNKNWEWYSWLGWGPLVTFGLVFVIMFIRGHRLHGVVVNCLLVGSLVNIGLLTYSSYRTYDAVGLLANETDRLKSKSNFLTTVISGALAGFSMIIQWMDSV</sequence>
<evidence type="ECO:0000313" key="3">
    <source>
        <dbReference type="Proteomes" id="UP001194696"/>
    </source>
</evidence>
<dbReference type="EMBL" id="JAAAIM010001769">
    <property type="protein sequence ID" value="KAG0275972.1"/>
    <property type="molecule type" value="Genomic_DNA"/>
</dbReference>
<organism evidence="2 3">
    <name type="scientific">Linnemannia gamsii</name>
    <dbReference type="NCBI Taxonomy" id="64522"/>
    <lineage>
        <taxon>Eukaryota</taxon>
        <taxon>Fungi</taxon>
        <taxon>Fungi incertae sedis</taxon>
        <taxon>Mucoromycota</taxon>
        <taxon>Mortierellomycotina</taxon>
        <taxon>Mortierellomycetes</taxon>
        <taxon>Mortierellales</taxon>
        <taxon>Mortierellaceae</taxon>
        <taxon>Linnemannia</taxon>
    </lineage>
</organism>
<feature type="transmembrane region" description="Helical" evidence="1">
    <location>
        <begin position="68"/>
        <end position="90"/>
    </location>
</feature>
<comment type="caution">
    <text evidence="2">The sequence shown here is derived from an EMBL/GenBank/DDBJ whole genome shotgun (WGS) entry which is preliminary data.</text>
</comment>
<dbReference type="Proteomes" id="UP001194696">
    <property type="component" value="Unassembled WGS sequence"/>
</dbReference>
<proteinExistence type="predicted"/>